<feature type="compositionally biased region" description="Polar residues" evidence="1">
    <location>
        <begin position="387"/>
        <end position="405"/>
    </location>
</feature>
<comment type="caution">
    <text evidence="2">The sequence shown here is derived from an EMBL/GenBank/DDBJ whole genome shotgun (WGS) entry which is preliminary data.</text>
</comment>
<reference evidence="2 3" key="1">
    <citation type="submission" date="2024-02" db="EMBL/GenBank/DDBJ databases">
        <authorList>
            <person name="Chen Y."/>
            <person name="Shah S."/>
            <person name="Dougan E. K."/>
            <person name="Thang M."/>
            <person name="Chan C."/>
        </authorList>
    </citation>
    <scope>NUCLEOTIDE SEQUENCE [LARGE SCALE GENOMIC DNA]</scope>
</reference>
<accession>A0ABP0Q7F4</accession>
<keyword evidence="3" id="KW-1185">Reference proteome</keyword>
<proteinExistence type="predicted"/>
<evidence type="ECO:0000313" key="3">
    <source>
        <dbReference type="Proteomes" id="UP001642464"/>
    </source>
</evidence>
<organism evidence="2 3">
    <name type="scientific">Durusdinium trenchii</name>
    <dbReference type="NCBI Taxonomy" id="1381693"/>
    <lineage>
        <taxon>Eukaryota</taxon>
        <taxon>Sar</taxon>
        <taxon>Alveolata</taxon>
        <taxon>Dinophyceae</taxon>
        <taxon>Suessiales</taxon>
        <taxon>Symbiodiniaceae</taxon>
        <taxon>Durusdinium</taxon>
    </lineage>
</organism>
<evidence type="ECO:0000256" key="1">
    <source>
        <dbReference type="SAM" id="MobiDB-lite"/>
    </source>
</evidence>
<feature type="region of interest" description="Disordered" evidence="1">
    <location>
        <begin position="371"/>
        <end position="505"/>
    </location>
</feature>
<gene>
    <name evidence="2" type="ORF">SCF082_LOCUS39680</name>
</gene>
<feature type="compositionally biased region" description="Low complexity" evidence="1">
    <location>
        <begin position="20"/>
        <end position="42"/>
    </location>
</feature>
<protein>
    <recommendedName>
        <fullName evidence="4">SWI5-dependent HO expression protein 3</fullName>
    </recommendedName>
</protein>
<feature type="compositionally biased region" description="Basic and acidic residues" evidence="1">
    <location>
        <begin position="517"/>
        <end position="526"/>
    </location>
</feature>
<name>A0ABP0Q7F4_9DINO</name>
<feature type="compositionally biased region" description="Low complexity" evidence="1">
    <location>
        <begin position="52"/>
        <end position="61"/>
    </location>
</feature>
<feature type="region of interest" description="Disordered" evidence="1">
    <location>
        <begin position="517"/>
        <end position="589"/>
    </location>
</feature>
<evidence type="ECO:0000313" key="2">
    <source>
        <dbReference type="EMBL" id="CAK9083603.1"/>
    </source>
</evidence>
<sequence length="589" mass="65430">METSWRDLWKSQSDTPQKVSAGDFRSPSFSSSAAFPEPQSRSESLELRRQSSESSKMLAPSGPAPLAPELLAQLGRMEKKLEEGFRTNTELTDCLLQKQSSLESTLDQRRSTVQEVTRLFDTAINRLEEQLLQRQSSLEKTLDARQASLDEVASRLETALAHFEAKLENRLARAEGRTEETLNRHQTEVQETFRLERLEKQEMWGHLGPLLEDSSHQITKHLDEGFTFMSERMEKNADALRKMVQADLTTIAGRCELMTDALRRRAEAEAERGVAPRQGLLEGSSDGDQLHELRVTLDGGVQFLADRLLVLHRELMEIYSAISLKEESSQHRQFTQSGMAFGASPSAARNGQVMPATAALAMPAMRGAPVGYQGSHDPGTFGPGSGAQYQNAPQAVQRHQGTFPTPFQCETWEMPQPQHAGPQHVPQQVQHAGPALSGDLHGQHGQHGQGQLQQGPSFDQSLDGSGDESTPSLSGHFEAAVHDDARPGAPRSSARGEHSEQTLTPVSAAAARTAMELEQRLQEHSQARAPRPPGTRRRPNTAGHDLRPQVKVAVRRPHTAGREQRRQPDGFMEERQSDWRRSLPRQMQR</sequence>
<evidence type="ECO:0008006" key="4">
    <source>
        <dbReference type="Google" id="ProtNLM"/>
    </source>
</evidence>
<feature type="compositionally biased region" description="Basic and acidic residues" evidence="1">
    <location>
        <begin position="560"/>
        <end position="581"/>
    </location>
</feature>
<feature type="region of interest" description="Disordered" evidence="1">
    <location>
        <begin position="1"/>
        <end position="66"/>
    </location>
</feature>
<dbReference type="EMBL" id="CAXAMM010039084">
    <property type="protein sequence ID" value="CAK9083603.1"/>
    <property type="molecule type" value="Genomic_DNA"/>
</dbReference>
<feature type="compositionally biased region" description="Polar residues" evidence="1">
    <location>
        <begin position="456"/>
        <end position="473"/>
    </location>
</feature>
<dbReference type="Proteomes" id="UP001642464">
    <property type="component" value="Unassembled WGS sequence"/>
</dbReference>